<organism evidence="1 2">
    <name type="scientific">Rhipicephalus sanguineus</name>
    <name type="common">Brown dog tick</name>
    <name type="synonym">Ixodes sanguineus</name>
    <dbReference type="NCBI Taxonomy" id="34632"/>
    <lineage>
        <taxon>Eukaryota</taxon>
        <taxon>Metazoa</taxon>
        <taxon>Ecdysozoa</taxon>
        <taxon>Arthropoda</taxon>
        <taxon>Chelicerata</taxon>
        <taxon>Arachnida</taxon>
        <taxon>Acari</taxon>
        <taxon>Parasitiformes</taxon>
        <taxon>Ixodida</taxon>
        <taxon>Ixodoidea</taxon>
        <taxon>Ixodidae</taxon>
        <taxon>Rhipicephalinae</taxon>
        <taxon>Rhipicephalus</taxon>
        <taxon>Rhipicephalus</taxon>
    </lineage>
</organism>
<dbReference type="EMBL" id="JABSTV010001248">
    <property type="protein sequence ID" value="KAH7967968.1"/>
    <property type="molecule type" value="Genomic_DNA"/>
</dbReference>
<protein>
    <submittedName>
        <fullName evidence="1">Uncharacterized protein</fullName>
    </submittedName>
</protein>
<reference evidence="1" key="1">
    <citation type="journal article" date="2020" name="Cell">
        <title>Large-Scale Comparative Analyses of Tick Genomes Elucidate Their Genetic Diversity and Vector Capacities.</title>
        <authorList>
            <consortium name="Tick Genome and Microbiome Consortium (TIGMIC)"/>
            <person name="Jia N."/>
            <person name="Wang J."/>
            <person name="Shi W."/>
            <person name="Du L."/>
            <person name="Sun Y."/>
            <person name="Zhan W."/>
            <person name="Jiang J.F."/>
            <person name="Wang Q."/>
            <person name="Zhang B."/>
            <person name="Ji P."/>
            <person name="Bell-Sakyi L."/>
            <person name="Cui X.M."/>
            <person name="Yuan T.T."/>
            <person name="Jiang B.G."/>
            <person name="Yang W.F."/>
            <person name="Lam T.T."/>
            <person name="Chang Q.C."/>
            <person name="Ding S.J."/>
            <person name="Wang X.J."/>
            <person name="Zhu J.G."/>
            <person name="Ruan X.D."/>
            <person name="Zhao L."/>
            <person name="Wei J.T."/>
            <person name="Ye R.Z."/>
            <person name="Que T.C."/>
            <person name="Du C.H."/>
            <person name="Zhou Y.H."/>
            <person name="Cheng J.X."/>
            <person name="Dai P.F."/>
            <person name="Guo W.B."/>
            <person name="Han X.H."/>
            <person name="Huang E.J."/>
            <person name="Li L.F."/>
            <person name="Wei W."/>
            <person name="Gao Y.C."/>
            <person name="Liu J.Z."/>
            <person name="Shao H.Z."/>
            <person name="Wang X."/>
            <person name="Wang C.C."/>
            <person name="Yang T.C."/>
            <person name="Huo Q.B."/>
            <person name="Li W."/>
            <person name="Chen H.Y."/>
            <person name="Chen S.E."/>
            <person name="Zhou L.G."/>
            <person name="Ni X.B."/>
            <person name="Tian J.H."/>
            <person name="Sheng Y."/>
            <person name="Liu T."/>
            <person name="Pan Y.S."/>
            <person name="Xia L.Y."/>
            <person name="Li J."/>
            <person name="Zhao F."/>
            <person name="Cao W.C."/>
        </authorList>
    </citation>
    <scope>NUCLEOTIDE SEQUENCE</scope>
    <source>
        <strain evidence="1">Rsan-2018</strain>
    </source>
</reference>
<dbReference type="Proteomes" id="UP000821837">
    <property type="component" value="Unassembled WGS sequence"/>
</dbReference>
<dbReference type="AlphaFoldDB" id="A0A9D4Q4T2"/>
<proteinExistence type="predicted"/>
<name>A0A9D4Q4T2_RHISA</name>
<gene>
    <name evidence="1" type="ORF">HPB52_004505</name>
</gene>
<accession>A0A9D4Q4T2</accession>
<sequence>MESGDRTRVSTLSDAVHGAKVFAWPLTSSDASLRQDTTFLAILLTPSSTSSRVPAPVVSSRRPEHSTHRWWLLEFAKNSPEAPSLRNLLIRSGVP</sequence>
<reference evidence="1" key="2">
    <citation type="submission" date="2021-09" db="EMBL/GenBank/DDBJ databases">
        <authorList>
            <person name="Jia N."/>
            <person name="Wang J."/>
            <person name="Shi W."/>
            <person name="Du L."/>
            <person name="Sun Y."/>
            <person name="Zhan W."/>
            <person name="Jiang J."/>
            <person name="Wang Q."/>
            <person name="Zhang B."/>
            <person name="Ji P."/>
            <person name="Sakyi L.B."/>
            <person name="Cui X."/>
            <person name="Yuan T."/>
            <person name="Jiang B."/>
            <person name="Yang W."/>
            <person name="Lam T.T.-Y."/>
            <person name="Chang Q."/>
            <person name="Ding S."/>
            <person name="Wang X."/>
            <person name="Zhu J."/>
            <person name="Ruan X."/>
            <person name="Zhao L."/>
            <person name="Wei J."/>
            <person name="Que T."/>
            <person name="Du C."/>
            <person name="Cheng J."/>
            <person name="Dai P."/>
            <person name="Han X."/>
            <person name="Huang E."/>
            <person name="Gao Y."/>
            <person name="Liu J."/>
            <person name="Shao H."/>
            <person name="Ye R."/>
            <person name="Li L."/>
            <person name="Wei W."/>
            <person name="Wang X."/>
            <person name="Wang C."/>
            <person name="Huo Q."/>
            <person name="Li W."/>
            <person name="Guo W."/>
            <person name="Chen H."/>
            <person name="Chen S."/>
            <person name="Zhou L."/>
            <person name="Zhou L."/>
            <person name="Ni X."/>
            <person name="Tian J."/>
            <person name="Zhou Y."/>
            <person name="Sheng Y."/>
            <person name="Liu T."/>
            <person name="Pan Y."/>
            <person name="Xia L."/>
            <person name="Li J."/>
            <person name="Zhao F."/>
            <person name="Cao W."/>
        </authorList>
    </citation>
    <scope>NUCLEOTIDE SEQUENCE</scope>
    <source>
        <strain evidence="1">Rsan-2018</strain>
        <tissue evidence="1">Larvae</tissue>
    </source>
</reference>
<keyword evidence="2" id="KW-1185">Reference proteome</keyword>
<comment type="caution">
    <text evidence="1">The sequence shown here is derived from an EMBL/GenBank/DDBJ whole genome shotgun (WGS) entry which is preliminary data.</text>
</comment>
<evidence type="ECO:0000313" key="2">
    <source>
        <dbReference type="Proteomes" id="UP000821837"/>
    </source>
</evidence>
<evidence type="ECO:0000313" key="1">
    <source>
        <dbReference type="EMBL" id="KAH7967968.1"/>
    </source>
</evidence>